<dbReference type="PROSITE" id="PS51257">
    <property type="entry name" value="PROKAR_LIPOPROTEIN"/>
    <property type="match status" value="1"/>
</dbReference>
<organism evidence="1 2">
    <name type="scientific">Streptomyces griseofuscus</name>
    <dbReference type="NCBI Taxonomy" id="146922"/>
    <lineage>
        <taxon>Bacteria</taxon>
        <taxon>Bacillati</taxon>
        <taxon>Actinomycetota</taxon>
        <taxon>Actinomycetes</taxon>
        <taxon>Kitasatosporales</taxon>
        <taxon>Streptomycetaceae</taxon>
        <taxon>Streptomyces</taxon>
    </lineage>
</organism>
<dbReference type="Proteomes" id="UP000276379">
    <property type="component" value="Unassembled WGS sequence"/>
</dbReference>
<keyword evidence="2" id="KW-1185">Reference proteome</keyword>
<comment type="caution">
    <text evidence="1">The sequence shown here is derived from an EMBL/GenBank/DDBJ whole genome shotgun (WGS) entry which is preliminary data.</text>
</comment>
<gene>
    <name evidence="1" type="ORF">CQW44_34665</name>
</gene>
<evidence type="ECO:0008006" key="3">
    <source>
        <dbReference type="Google" id="ProtNLM"/>
    </source>
</evidence>
<dbReference type="EMBL" id="PDES01000019">
    <property type="protein sequence ID" value="RRQ79124.1"/>
    <property type="molecule type" value="Genomic_DNA"/>
</dbReference>
<sequence>MRRQPRTTVDRCVLTTAGPVLTLVGCRPATARTASRLPLTAPGGTLHTHAVEQALTERATSIDGA</sequence>
<protein>
    <recommendedName>
        <fullName evidence="3">Lipoprotein</fullName>
    </recommendedName>
</protein>
<proteinExistence type="predicted"/>
<evidence type="ECO:0000313" key="1">
    <source>
        <dbReference type="EMBL" id="RRQ79124.1"/>
    </source>
</evidence>
<name>A0A3R8Q6M4_9ACTN</name>
<evidence type="ECO:0000313" key="2">
    <source>
        <dbReference type="Proteomes" id="UP000276379"/>
    </source>
</evidence>
<dbReference type="RefSeq" id="WP_125211419.1">
    <property type="nucleotide sequence ID" value="NZ_PDER01000020.1"/>
</dbReference>
<reference evidence="1 2" key="1">
    <citation type="submission" date="2017-10" db="EMBL/GenBank/DDBJ databases">
        <title>Draft genome of actinobacteria isolated from guarana (Paullinia cupana (Mart.) Ducke.</title>
        <authorList>
            <person name="Siqueira K.A."/>
            <person name="Liotti R.G."/>
            <person name="Mendes T.A."/>
            <person name="Soares M.A."/>
        </authorList>
    </citation>
    <scope>NUCLEOTIDE SEQUENCE [LARGE SCALE GENOMIC DNA]</scope>
    <source>
        <strain evidence="1 2">199</strain>
    </source>
</reference>
<dbReference type="AlphaFoldDB" id="A0A3R8Q6M4"/>
<accession>A0A3R8Q6M4</accession>